<accession>A0A8T1HAL0</accession>
<name>A0A8T1HAL0_9STRA</name>
<feature type="region of interest" description="Disordered" evidence="1">
    <location>
        <begin position="278"/>
        <end position="297"/>
    </location>
</feature>
<feature type="region of interest" description="Disordered" evidence="1">
    <location>
        <begin position="218"/>
        <end position="261"/>
    </location>
</feature>
<evidence type="ECO:0000256" key="1">
    <source>
        <dbReference type="SAM" id="MobiDB-lite"/>
    </source>
</evidence>
<dbReference type="VEuPathDB" id="FungiDB:PC110_g23799"/>
<dbReference type="Proteomes" id="UP000760860">
    <property type="component" value="Unassembled WGS sequence"/>
</dbReference>
<reference evidence="2" key="1">
    <citation type="submission" date="2018-05" db="EMBL/GenBank/DDBJ databases">
        <title>Effector identification in a new, highly contiguous assembly of the strawberry crown rot pathogen Phytophthora cactorum.</title>
        <authorList>
            <person name="Armitage A.D."/>
            <person name="Nellist C.F."/>
            <person name="Bates H."/>
            <person name="Vickerstaff R.J."/>
            <person name="Harrison R.J."/>
        </authorList>
    </citation>
    <scope>NUCLEOTIDE SEQUENCE</scope>
    <source>
        <strain evidence="2">P421</strain>
    </source>
</reference>
<dbReference type="SUPFAM" id="SSF57756">
    <property type="entry name" value="Retrovirus zinc finger-like domains"/>
    <property type="match status" value="1"/>
</dbReference>
<feature type="compositionally biased region" description="Basic and acidic residues" evidence="1">
    <location>
        <begin position="247"/>
        <end position="256"/>
    </location>
</feature>
<proteinExistence type="predicted"/>
<evidence type="ECO:0008006" key="4">
    <source>
        <dbReference type="Google" id="ProtNLM"/>
    </source>
</evidence>
<dbReference type="InterPro" id="IPR036875">
    <property type="entry name" value="Znf_CCHC_sf"/>
</dbReference>
<dbReference type="Pfam" id="PF14223">
    <property type="entry name" value="Retrotran_gag_2"/>
    <property type="match status" value="1"/>
</dbReference>
<dbReference type="EMBL" id="RCMV01001258">
    <property type="protein sequence ID" value="KAG3209485.1"/>
    <property type="molecule type" value="Genomic_DNA"/>
</dbReference>
<sequence length="297" mass="33358">MLSSSEREEEFDLNQMKIMRMVGTSVPPDTLHQIHDKTTGSEMWKALCDLYEGRANKAVMAHRIRCLRNDLWHTKLSSGEDVNKHLSKMFNLRTELASLQYTVEDIDMVEMLLESLPNQLEFENMKAAIRYNPNYGAFTPDSVRDMIRAADSRQKEFRNKNNGRRGNQKHEGSSGGSKDSSAMNSRSQQETSKDSKKQKKVRKCHICESTEHLKADCPERAKVQSGGGATASEQKRKPRGNVAIPRNENEPLRPEREDAEVGVVTGVLDAMMIDARVEAGVSGESQHSSSENEGKCS</sequence>
<feature type="region of interest" description="Disordered" evidence="1">
    <location>
        <begin position="154"/>
        <end position="203"/>
    </location>
</feature>
<comment type="caution">
    <text evidence="2">The sequence shown here is derived from an EMBL/GenBank/DDBJ whole genome shotgun (WGS) entry which is preliminary data.</text>
</comment>
<gene>
    <name evidence="2" type="ORF">PC129_g19510</name>
</gene>
<dbReference type="GO" id="GO:0008270">
    <property type="term" value="F:zinc ion binding"/>
    <property type="evidence" value="ECO:0007669"/>
    <property type="project" value="InterPro"/>
</dbReference>
<dbReference type="AlphaFoldDB" id="A0A8T1HAL0"/>
<evidence type="ECO:0000313" key="3">
    <source>
        <dbReference type="Proteomes" id="UP000760860"/>
    </source>
</evidence>
<evidence type="ECO:0000313" key="2">
    <source>
        <dbReference type="EMBL" id="KAG3209485.1"/>
    </source>
</evidence>
<feature type="compositionally biased region" description="Polar residues" evidence="1">
    <location>
        <begin position="176"/>
        <end position="186"/>
    </location>
</feature>
<dbReference type="GO" id="GO:0003676">
    <property type="term" value="F:nucleic acid binding"/>
    <property type="evidence" value="ECO:0007669"/>
    <property type="project" value="InterPro"/>
</dbReference>
<protein>
    <recommendedName>
        <fullName evidence="4">CCHC-type domain-containing protein</fullName>
    </recommendedName>
</protein>
<organism evidence="2 3">
    <name type="scientific">Phytophthora cactorum</name>
    <dbReference type="NCBI Taxonomy" id="29920"/>
    <lineage>
        <taxon>Eukaryota</taxon>
        <taxon>Sar</taxon>
        <taxon>Stramenopiles</taxon>
        <taxon>Oomycota</taxon>
        <taxon>Peronosporomycetes</taxon>
        <taxon>Peronosporales</taxon>
        <taxon>Peronosporaceae</taxon>
        <taxon>Phytophthora</taxon>
    </lineage>
</organism>